<dbReference type="AlphaFoldDB" id="A0A1I4A0E0"/>
<dbReference type="EMBL" id="FOSN01000009">
    <property type="protein sequence ID" value="SFK49783.1"/>
    <property type="molecule type" value="Genomic_DNA"/>
</dbReference>
<dbReference type="InterPro" id="IPR050210">
    <property type="entry name" value="tRNA_Adenine-N(6)_MTase"/>
</dbReference>
<evidence type="ECO:0000256" key="2">
    <source>
        <dbReference type="ARBA" id="ARBA00022691"/>
    </source>
</evidence>
<name>A0A1I4A0E0_9HYPH</name>
<dbReference type="Proteomes" id="UP000198755">
    <property type="component" value="Unassembled WGS sequence"/>
</dbReference>
<dbReference type="InterPro" id="IPR029063">
    <property type="entry name" value="SAM-dependent_MTases_sf"/>
</dbReference>
<dbReference type="PANTHER" id="PTHR47739:SF1">
    <property type="entry name" value="TRNA1(VAL) (ADENINE(37)-N6)-METHYLTRANSFERASE"/>
    <property type="match status" value="1"/>
</dbReference>
<feature type="domain" description="Methyltransferase small" evidence="3">
    <location>
        <begin position="39"/>
        <end position="138"/>
    </location>
</feature>
<reference evidence="4 5" key="1">
    <citation type="submission" date="2016-10" db="EMBL/GenBank/DDBJ databases">
        <authorList>
            <person name="de Groot N.N."/>
        </authorList>
    </citation>
    <scope>NUCLEOTIDE SEQUENCE [LARGE SCALE GENOMIC DNA]</scope>
    <source>
        <strain evidence="4 5">NE2</strain>
    </source>
</reference>
<dbReference type="GO" id="GO:0032259">
    <property type="term" value="P:methylation"/>
    <property type="evidence" value="ECO:0007669"/>
    <property type="project" value="UniProtKB-KW"/>
</dbReference>
<accession>A0A1I4A0E0</accession>
<keyword evidence="1 4" id="KW-0808">Transferase</keyword>
<evidence type="ECO:0000256" key="1">
    <source>
        <dbReference type="ARBA" id="ARBA00022603"/>
    </source>
</evidence>
<evidence type="ECO:0000313" key="5">
    <source>
        <dbReference type="Proteomes" id="UP000198755"/>
    </source>
</evidence>
<sequence>MNDAPATASAPIKADAFLGGALLLRQPVKGHRAGTDAVLLAAAAPAVFSGAALDLGAGAGAAGLALALHRPGLRIGLVENDPRVAALARENLALNHLSDRGAVFEADLLSPRARRDAGLSDASAGLVITNPPFYDPGKARMSPDPARRAAHAMLLTGPAGLAAWIAASLALVEPDGTMILIHRPDALPAILDALGGRAGAIAVLPVHPRAAKEAVRILVRCKKGSRAPMSLAPALILHEGTSFTERAAAVHRGALIDW</sequence>
<dbReference type="InterPro" id="IPR007848">
    <property type="entry name" value="Small_mtfrase_dom"/>
</dbReference>
<proteinExistence type="predicted"/>
<dbReference type="RefSeq" id="WP_091682292.1">
    <property type="nucleotide sequence ID" value="NZ_FOSN01000009.1"/>
</dbReference>
<dbReference type="GO" id="GO:0008168">
    <property type="term" value="F:methyltransferase activity"/>
    <property type="evidence" value="ECO:0007669"/>
    <property type="project" value="UniProtKB-KW"/>
</dbReference>
<evidence type="ECO:0000259" key="3">
    <source>
        <dbReference type="Pfam" id="PF05175"/>
    </source>
</evidence>
<keyword evidence="5" id="KW-1185">Reference proteome</keyword>
<organism evidence="4 5">
    <name type="scientific">Methylocapsa palsarum</name>
    <dbReference type="NCBI Taxonomy" id="1612308"/>
    <lineage>
        <taxon>Bacteria</taxon>
        <taxon>Pseudomonadati</taxon>
        <taxon>Pseudomonadota</taxon>
        <taxon>Alphaproteobacteria</taxon>
        <taxon>Hyphomicrobiales</taxon>
        <taxon>Beijerinckiaceae</taxon>
        <taxon>Methylocapsa</taxon>
    </lineage>
</organism>
<dbReference type="Gene3D" id="3.40.50.150">
    <property type="entry name" value="Vaccinia Virus protein VP39"/>
    <property type="match status" value="1"/>
</dbReference>
<evidence type="ECO:0000313" key="4">
    <source>
        <dbReference type="EMBL" id="SFK49783.1"/>
    </source>
</evidence>
<dbReference type="OrthoDB" id="5489421at2"/>
<dbReference type="STRING" id="1612308.SAMN05444581_1098"/>
<protein>
    <submittedName>
        <fullName evidence="4">tRNA1(Val) A37 N6-methylase TrmN6</fullName>
    </submittedName>
</protein>
<dbReference type="PANTHER" id="PTHR47739">
    <property type="entry name" value="TRNA1(VAL) (ADENINE(37)-N6)-METHYLTRANSFERASE"/>
    <property type="match status" value="1"/>
</dbReference>
<dbReference type="Pfam" id="PF05175">
    <property type="entry name" value="MTS"/>
    <property type="match status" value="1"/>
</dbReference>
<keyword evidence="1 4" id="KW-0489">Methyltransferase</keyword>
<gene>
    <name evidence="4" type="ORF">SAMN05444581_1098</name>
</gene>
<keyword evidence="2" id="KW-0949">S-adenosyl-L-methionine</keyword>
<dbReference type="SUPFAM" id="SSF53335">
    <property type="entry name" value="S-adenosyl-L-methionine-dependent methyltransferases"/>
    <property type="match status" value="1"/>
</dbReference>